<comment type="caution">
    <text evidence="2">The sequence shown here is derived from an EMBL/GenBank/DDBJ whole genome shotgun (WGS) entry which is preliminary data.</text>
</comment>
<evidence type="ECO:0000313" key="3">
    <source>
        <dbReference type="Proteomes" id="UP000078046"/>
    </source>
</evidence>
<dbReference type="Proteomes" id="UP000078046">
    <property type="component" value="Unassembled WGS sequence"/>
</dbReference>
<name>A0A177B0F9_9BILA</name>
<proteinExistence type="predicted"/>
<keyword evidence="3" id="KW-1185">Reference proteome</keyword>
<feature type="compositionally biased region" description="Basic residues" evidence="1">
    <location>
        <begin position="1"/>
        <end position="14"/>
    </location>
</feature>
<feature type="compositionally biased region" description="Low complexity" evidence="1">
    <location>
        <begin position="127"/>
        <end position="144"/>
    </location>
</feature>
<evidence type="ECO:0000256" key="1">
    <source>
        <dbReference type="SAM" id="MobiDB-lite"/>
    </source>
</evidence>
<protein>
    <submittedName>
        <fullName evidence="2">Uncharacterized protein</fullName>
    </submittedName>
</protein>
<organism evidence="2 3">
    <name type="scientific">Intoshia linei</name>
    <dbReference type="NCBI Taxonomy" id="1819745"/>
    <lineage>
        <taxon>Eukaryota</taxon>
        <taxon>Metazoa</taxon>
        <taxon>Spiralia</taxon>
        <taxon>Lophotrochozoa</taxon>
        <taxon>Mesozoa</taxon>
        <taxon>Orthonectida</taxon>
        <taxon>Rhopaluridae</taxon>
        <taxon>Intoshia</taxon>
    </lineage>
</organism>
<feature type="region of interest" description="Disordered" evidence="1">
    <location>
        <begin position="120"/>
        <end position="144"/>
    </location>
</feature>
<dbReference type="EMBL" id="LWCA01000743">
    <property type="protein sequence ID" value="OAF67111.1"/>
    <property type="molecule type" value="Genomic_DNA"/>
</dbReference>
<reference evidence="2 3" key="1">
    <citation type="submission" date="2016-04" db="EMBL/GenBank/DDBJ databases">
        <title>The genome of Intoshia linei affirms orthonectids as highly simplified spiralians.</title>
        <authorList>
            <person name="Mikhailov K.V."/>
            <person name="Slusarev G.S."/>
            <person name="Nikitin M.A."/>
            <person name="Logacheva M.D."/>
            <person name="Penin A."/>
            <person name="Aleoshin V."/>
            <person name="Panchin Y.V."/>
        </authorList>
    </citation>
    <scope>NUCLEOTIDE SEQUENCE [LARGE SCALE GENOMIC DNA]</scope>
    <source>
        <strain evidence="2">Intl2013</strain>
        <tissue evidence="2">Whole animal</tissue>
    </source>
</reference>
<gene>
    <name evidence="2" type="ORF">A3Q56_05062</name>
</gene>
<sequence>MKRNMAHKNTKKLKNLNDSASSEKGSKSKSRARSCTPNCKLGTESSKVNDSFIQRAINFDRECALKKFEIKKLADFPTFQPADPYIKAERMKMYVNRLRGNYERVRMGYPVRPRFVAVRDEEPNYDSNSSNESTISSGYESLDN</sequence>
<evidence type="ECO:0000313" key="2">
    <source>
        <dbReference type="EMBL" id="OAF67111.1"/>
    </source>
</evidence>
<feature type="region of interest" description="Disordered" evidence="1">
    <location>
        <begin position="1"/>
        <end position="43"/>
    </location>
</feature>
<accession>A0A177B0F9</accession>
<dbReference type="AlphaFoldDB" id="A0A177B0F9"/>